<dbReference type="OrthoDB" id="3693535at2759"/>
<dbReference type="KEGG" id="pno:SNOG_11483"/>
<dbReference type="EMBL" id="CP069036">
    <property type="protein sequence ID" value="QRD02751.1"/>
    <property type="molecule type" value="Genomic_DNA"/>
</dbReference>
<gene>
    <name evidence="2" type="ORF">JI435_114830</name>
</gene>
<reference evidence="3" key="1">
    <citation type="journal article" date="2021" name="BMC Genomics">
        <title>Chromosome-level genome assembly and manually-curated proteome of model necrotroph Parastagonospora nodorum Sn15 reveals a genome-wide trove of candidate effector homologs, and redundancy of virulence-related functions within an accessory chromosome.</title>
        <authorList>
            <person name="Bertazzoni S."/>
            <person name="Jones D.A.B."/>
            <person name="Phan H.T."/>
            <person name="Tan K.-C."/>
            <person name="Hane J.K."/>
        </authorList>
    </citation>
    <scope>NUCLEOTIDE SEQUENCE [LARGE SCALE GENOMIC DNA]</scope>
    <source>
        <strain evidence="3">SN15 / ATCC MYA-4574 / FGSC 10173)</strain>
    </source>
</reference>
<accession>A0A7U2I484</accession>
<evidence type="ECO:0000256" key="1">
    <source>
        <dbReference type="SAM" id="MobiDB-lite"/>
    </source>
</evidence>
<evidence type="ECO:0008006" key="4">
    <source>
        <dbReference type="Google" id="ProtNLM"/>
    </source>
</evidence>
<dbReference type="Proteomes" id="UP000663193">
    <property type="component" value="Chromosome 14"/>
</dbReference>
<dbReference type="RefSeq" id="XP_001801725.1">
    <property type="nucleotide sequence ID" value="XM_001801673.1"/>
</dbReference>
<sequence length="468" mass="52828">MAKRRARQVTVPQTAATTCAKAAAVPSSAMTSKTTAPELPTEIWAAILMNVEDPYDLWVSCRQVSSKFKIDAERAFRVNFLPHLNIHWGYHGNDGDHISVEATIDDTQSELKSSSVSCLLRTTGPYSRPPVLPPQTMQERMVMLHNIVDWDDLSAMSHAGSWGPLRSMQAYIKCPDICDDYATDLDLPEVQLSLLPVPDPIPQNTKISQGHITFDWKVLITTFFAEEVHVRRKLADGINATEDATLVGLHRKAKIFLRTGCPTLRWSSKPQPLSHNMSMKDQQSYMKVKSRHIEAVVSALAPDHTHLYEEAYSQRLRKAYSGIGLDPPWEAEEAITERRELRAHVRKHVRAFHKDKYDAARIAAVATAKLLWMRKFGEVSFESKPSRATPIVQPLAHVSRLELDIDDEILCDDPSDGLDDRSYIPSKSLAKKKARQKIKDECVAPGDTGHNPRSRRKKKDKRQDEDGW</sequence>
<organism evidence="2 3">
    <name type="scientific">Phaeosphaeria nodorum (strain SN15 / ATCC MYA-4574 / FGSC 10173)</name>
    <name type="common">Glume blotch fungus</name>
    <name type="synonym">Parastagonospora nodorum</name>
    <dbReference type="NCBI Taxonomy" id="321614"/>
    <lineage>
        <taxon>Eukaryota</taxon>
        <taxon>Fungi</taxon>
        <taxon>Dikarya</taxon>
        <taxon>Ascomycota</taxon>
        <taxon>Pezizomycotina</taxon>
        <taxon>Dothideomycetes</taxon>
        <taxon>Pleosporomycetidae</taxon>
        <taxon>Pleosporales</taxon>
        <taxon>Pleosporineae</taxon>
        <taxon>Phaeosphaeriaceae</taxon>
        <taxon>Parastagonospora</taxon>
    </lineage>
</organism>
<name>A0A7U2I484_PHANO</name>
<keyword evidence="3" id="KW-1185">Reference proteome</keyword>
<dbReference type="AlphaFoldDB" id="A0A7U2I484"/>
<feature type="region of interest" description="Disordered" evidence="1">
    <location>
        <begin position="416"/>
        <end position="468"/>
    </location>
</feature>
<dbReference type="VEuPathDB" id="FungiDB:JI435_114830"/>
<protein>
    <recommendedName>
        <fullName evidence="4">F-box domain-containing protein</fullName>
    </recommendedName>
</protein>
<proteinExistence type="predicted"/>
<evidence type="ECO:0000313" key="3">
    <source>
        <dbReference type="Proteomes" id="UP000663193"/>
    </source>
</evidence>
<evidence type="ECO:0000313" key="2">
    <source>
        <dbReference type="EMBL" id="QRD02751.1"/>
    </source>
</evidence>